<dbReference type="PROSITE" id="PS00870">
    <property type="entry name" value="CLPAB_1"/>
    <property type="match status" value="1"/>
</dbReference>
<dbReference type="InterPro" id="IPR050130">
    <property type="entry name" value="ClpA_ClpB"/>
</dbReference>
<dbReference type="SMART" id="SM00382">
    <property type="entry name" value="AAA"/>
    <property type="match status" value="2"/>
</dbReference>
<keyword evidence="4 6" id="KW-0143">Chaperone</keyword>
<organism evidence="11 12">
    <name type="scientific">Priestia iocasae</name>
    <dbReference type="NCBI Taxonomy" id="2291674"/>
    <lineage>
        <taxon>Bacteria</taxon>
        <taxon>Bacillati</taxon>
        <taxon>Bacillota</taxon>
        <taxon>Bacilli</taxon>
        <taxon>Bacillales</taxon>
        <taxon>Bacillaceae</taxon>
        <taxon>Priestia</taxon>
    </lineage>
</organism>
<feature type="domain" description="Clp R" evidence="10">
    <location>
        <begin position="3"/>
        <end position="144"/>
    </location>
</feature>
<evidence type="ECO:0000259" key="9">
    <source>
        <dbReference type="PROSITE" id="PS50151"/>
    </source>
</evidence>
<protein>
    <submittedName>
        <fullName evidence="11">ATP-dependent Clp protease ATP-binding subunit ClpC</fullName>
    </submittedName>
</protein>
<evidence type="ECO:0000313" key="12">
    <source>
        <dbReference type="Proteomes" id="UP000809829"/>
    </source>
</evidence>
<dbReference type="SUPFAM" id="SSF81923">
    <property type="entry name" value="Double Clp-N motif"/>
    <property type="match status" value="1"/>
</dbReference>
<comment type="similarity">
    <text evidence="6">Belongs to the ClpA/ClpB family.</text>
</comment>
<dbReference type="Gene3D" id="1.10.1780.10">
    <property type="entry name" value="Clp, N-terminal domain"/>
    <property type="match status" value="1"/>
</dbReference>
<dbReference type="EMBL" id="JAFBFC010000011">
    <property type="protein sequence ID" value="MBM7704995.1"/>
    <property type="molecule type" value="Genomic_DNA"/>
</dbReference>
<dbReference type="GO" id="GO:0008233">
    <property type="term" value="F:peptidase activity"/>
    <property type="evidence" value="ECO:0007669"/>
    <property type="project" value="UniProtKB-KW"/>
</dbReference>
<dbReference type="InterPro" id="IPR018368">
    <property type="entry name" value="ClpA/B_CS1"/>
</dbReference>
<keyword evidence="11" id="KW-0645">Protease</keyword>
<dbReference type="RefSeq" id="WP_205188978.1">
    <property type="nucleotide sequence ID" value="NZ_JAFBFC010000011.1"/>
</dbReference>
<dbReference type="Proteomes" id="UP000809829">
    <property type="component" value="Unassembled WGS sequence"/>
</dbReference>
<dbReference type="Gene3D" id="1.10.8.60">
    <property type="match status" value="2"/>
</dbReference>
<comment type="caution">
    <text evidence="11">The sequence shown here is derived from an EMBL/GenBank/DDBJ whole genome shotgun (WGS) entry which is preliminary data.</text>
</comment>
<keyword evidence="1 5" id="KW-0677">Repeat</keyword>
<dbReference type="Pfam" id="PF00004">
    <property type="entry name" value="AAA"/>
    <property type="match status" value="1"/>
</dbReference>
<dbReference type="Pfam" id="PF07724">
    <property type="entry name" value="AAA_2"/>
    <property type="match status" value="1"/>
</dbReference>
<feature type="region of interest" description="Disordered" evidence="8">
    <location>
        <begin position="144"/>
        <end position="163"/>
    </location>
</feature>
<dbReference type="SUPFAM" id="SSF52540">
    <property type="entry name" value="P-loop containing nucleoside triphosphate hydrolases"/>
    <property type="match status" value="2"/>
</dbReference>
<dbReference type="InterPro" id="IPR028299">
    <property type="entry name" value="ClpA/B_CS2"/>
</dbReference>
<dbReference type="Pfam" id="PF02861">
    <property type="entry name" value="Clp_N"/>
    <property type="match status" value="1"/>
</dbReference>
<keyword evidence="12" id="KW-1185">Reference proteome</keyword>
<dbReference type="InterPro" id="IPR001270">
    <property type="entry name" value="ClpA/B"/>
</dbReference>
<keyword evidence="11" id="KW-0378">Hydrolase</keyword>
<evidence type="ECO:0000256" key="7">
    <source>
        <dbReference type="SAM" id="Coils"/>
    </source>
</evidence>
<dbReference type="PANTHER" id="PTHR11638">
    <property type="entry name" value="ATP-DEPENDENT CLP PROTEASE"/>
    <property type="match status" value="1"/>
</dbReference>
<reference evidence="11 12" key="1">
    <citation type="submission" date="2021-01" db="EMBL/GenBank/DDBJ databases">
        <title>Genomic Encyclopedia of Type Strains, Phase IV (KMG-IV): sequencing the most valuable type-strain genomes for metagenomic binning, comparative biology and taxonomic classification.</title>
        <authorList>
            <person name="Goeker M."/>
        </authorList>
    </citation>
    <scope>NUCLEOTIDE SEQUENCE [LARGE SCALE GENOMIC DNA]</scope>
    <source>
        <strain evidence="11 12">DSM 104297</strain>
    </source>
</reference>
<gene>
    <name evidence="11" type="ORF">JOC83_003879</name>
</gene>
<evidence type="ECO:0000259" key="10">
    <source>
        <dbReference type="PROSITE" id="PS51903"/>
    </source>
</evidence>
<evidence type="ECO:0000256" key="5">
    <source>
        <dbReference type="PROSITE-ProRule" id="PRU01251"/>
    </source>
</evidence>
<dbReference type="PROSITE" id="PS50151">
    <property type="entry name" value="UVR"/>
    <property type="match status" value="1"/>
</dbReference>
<dbReference type="InterPro" id="IPR041546">
    <property type="entry name" value="ClpA/ClpB_AAA_lid"/>
</dbReference>
<dbReference type="InterPro" id="IPR003959">
    <property type="entry name" value="ATPase_AAA_core"/>
</dbReference>
<dbReference type="InterPro" id="IPR003593">
    <property type="entry name" value="AAA+_ATPase"/>
</dbReference>
<dbReference type="Gene3D" id="4.10.860.10">
    <property type="entry name" value="UVR domain"/>
    <property type="match status" value="1"/>
</dbReference>
<dbReference type="CDD" id="cd19499">
    <property type="entry name" value="RecA-like_ClpB_Hsp104-like"/>
    <property type="match status" value="1"/>
</dbReference>
<dbReference type="InterPro" id="IPR027417">
    <property type="entry name" value="P-loop_NTPase"/>
</dbReference>
<dbReference type="PROSITE" id="PS51903">
    <property type="entry name" value="CLP_R"/>
    <property type="match status" value="1"/>
</dbReference>
<feature type="domain" description="UVR" evidence="9">
    <location>
        <begin position="418"/>
        <end position="453"/>
    </location>
</feature>
<evidence type="ECO:0000256" key="3">
    <source>
        <dbReference type="ARBA" id="ARBA00022840"/>
    </source>
</evidence>
<evidence type="ECO:0000256" key="8">
    <source>
        <dbReference type="SAM" id="MobiDB-lite"/>
    </source>
</evidence>
<keyword evidence="3 6" id="KW-0067">ATP-binding</keyword>
<dbReference type="GO" id="GO:0006508">
    <property type="term" value="P:proteolysis"/>
    <property type="evidence" value="ECO:0007669"/>
    <property type="project" value="UniProtKB-KW"/>
</dbReference>
<dbReference type="PROSITE" id="PS00871">
    <property type="entry name" value="CLPAB_2"/>
    <property type="match status" value="1"/>
</dbReference>
<dbReference type="InterPro" id="IPR004176">
    <property type="entry name" value="Clp_R_N"/>
</dbReference>
<evidence type="ECO:0000256" key="2">
    <source>
        <dbReference type="ARBA" id="ARBA00022741"/>
    </source>
</evidence>
<proteinExistence type="inferred from homology"/>
<evidence type="ECO:0000256" key="1">
    <source>
        <dbReference type="ARBA" id="ARBA00022737"/>
    </source>
</evidence>
<evidence type="ECO:0000256" key="4">
    <source>
        <dbReference type="ARBA" id="ARBA00023186"/>
    </source>
</evidence>
<dbReference type="SMART" id="SM01086">
    <property type="entry name" value="ClpB_D2-small"/>
    <property type="match status" value="1"/>
</dbReference>
<dbReference type="Pfam" id="PF10431">
    <property type="entry name" value="ClpB_D2-small"/>
    <property type="match status" value="1"/>
</dbReference>
<dbReference type="PANTHER" id="PTHR11638:SF18">
    <property type="entry name" value="HEAT SHOCK PROTEIN 104"/>
    <property type="match status" value="1"/>
</dbReference>
<evidence type="ECO:0000313" key="11">
    <source>
        <dbReference type="EMBL" id="MBM7704995.1"/>
    </source>
</evidence>
<evidence type="ECO:0000256" key="6">
    <source>
        <dbReference type="RuleBase" id="RU004432"/>
    </source>
</evidence>
<dbReference type="InterPro" id="IPR001943">
    <property type="entry name" value="UVR_dom"/>
</dbReference>
<sequence>MMFGRFTERAQKVLALAQEEALRLGHNNIGTEHILLGIVREGEGIAAKALLALGLGADKIQKEVEALIGRGQELTQTIHYTPRAKKVIELSMDEARKLGHSYVGTEHILLGLIREGEGVAARVLNNLGVSLNKARQQVLQLLGSNEASSSHQGGGSSNANTPTLDSLARDLTAIAREGTLDPVIGRSKEIQRVIEVLSRRTKNNPVLIGEPGVGKTAIAEGLAQQIVNNEVPEILRDKRVMTLDMGTVVAGTKYRGEFEDRLKKVMDEIRQAGNIILFIDELHTLIGAGGAEGAIDASNILKPSLARGELQCIGATTLDEYRKYIEKDAALERRFQPIQVDEPTTEESIQILQGLRDRYEAHHRVSISDESIVQAVKLSDRYISDRFLPDKAIDLIDEAGSKVRLRSFTTPPNLKELEQKLDSVRKEKDASVQSQEFEKAASLRDTEQRLREELEDTKKAWKEKQGKENSEVTVEDIAMVVSSWTGIPVSKLAQEETERLLNMEEILHSRVIGQEEAVKAVAKAVRRARAGLKDPKRPIGSFVFLGPTGVGKTELARALAESIFGDEDAMIRIDMSEYMEKHSTSRLVGSPPGYVGYDEGGQLTEKVRRKPYSVVLLDEIEKAHPDVFNILLQVLEDGRLTDSKGRTVDFRNTILIMTSNVGADTLKRSKHLGFTVQEEGQDYKDMKGKVMTELKKAFRPEFLNRIDEIIVFHSLEKKHLAEIVKLMADHLTKRLKEQDIDLYLTEKAIEKIAEEGFDPEYGARPLRRAIQKHIEDRLSEELLKGNVQKGQKVTLDVNEEGFTVKSAEASSIS</sequence>
<keyword evidence="7" id="KW-0175">Coiled coil</keyword>
<dbReference type="PRINTS" id="PR00300">
    <property type="entry name" value="CLPPROTEASEA"/>
</dbReference>
<dbReference type="CDD" id="cd00009">
    <property type="entry name" value="AAA"/>
    <property type="match status" value="1"/>
</dbReference>
<dbReference type="Gene3D" id="3.40.50.300">
    <property type="entry name" value="P-loop containing nucleotide triphosphate hydrolases"/>
    <property type="match status" value="2"/>
</dbReference>
<feature type="coiled-coil region" evidence="7">
    <location>
        <begin position="414"/>
        <end position="471"/>
    </location>
</feature>
<dbReference type="InterPro" id="IPR036628">
    <property type="entry name" value="Clp_N_dom_sf"/>
</dbReference>
<dbReference type="Pfam" id="PF17871">
    <property type="entry name" value="AAA_lid_9"/>
    <property type="match status" value="1"/>
</dbReference>
<dbReference type="GO" id="GO:0005524">
    <property type="term" value="F:ATP binding"/>
    <property type="evidence" value="ECO:0007669"/>
    <property type="project" value="UniProtKB-KW"/>
</dbReference>
<name>A0ABS2QZT3_9BACI</name>
<dbReference type="InterPro" id="IPR019489">
    <property type="entry name" value="Clp_ATPase_C"/>
</dbReference>
<accession>A0ABS2QZT3</accession>
<keyword evidence="2 6" id="KW-0547">Nucleotide-binding</keyword>